<dbReference type="GO" id="GO:0004222">
    <property type="term" value="F:metalloendopeptidase activity"/>
    <property type="evidence" value="ECO:0007669"/>
    <property type="project" value="InterPro"/>
</dbReference>
<evidence type="ECO:0000313" key="1">
    <source>
        <dbReference type="EMBL" id="UZF86890.1"/>
    </source>
</evidence>
<organism evidence="1">
    <name type="scientific">Bosea sp. NBC_00436</name>
    <dbReference type="NCBI Taxonomy" id="2969620"/>
    <lineage>
        <taxon>Bacteria</taxon>
        <taxon>Pseudomonadati</taxon>
        <taxon>Pseudomonadota</taxon>
        <taxon>Alphaproteobacteria</taxon>
        <taxon>Hyphomicrobiales</taxon>
        <taxon>Boseaceae</taxon>
        <taxon>Bosea</taxon>
    </lineage>
</organism>
<dbReference type="EMBL" id="CP102774">
    <property type="protein sequence ID" value="UZF86890.1"/>
    <property type="molecule type" value="Genomic_DNA"/>
</dbReference>
<protein>
    <recommendedName>
        <fullName evidence="2">Peptidase M41 domain-containing protein</fullName>
    </recommendedName>
</protein>
<dbReference type="AlphaFoldDB" id="A0A9E8CLH4"/>
<dbReference type="GO" id="GO:0006508">
    <property type="term" value="P:proteolysis"/>
    <property type="evidence" value="ECO:0007669"/>
    <property type="project" value="InterPro"/>
</dbReference>
<dbReference type="GO" id="GO:0004176">
    <property type="term" value="F:ATP-dependent peptidase activity"/>
    <property type="evidence" value="ECO:0007669"/>
    <property type="project" value="InterPro"/>
</dbReference>
<proteinExistence type="predicted"/>
<gene>
    <name evidence="1" type="ORF">NWE54_24560</name>
</gene>
<dbReference type="GO" id="GO:0005524">
    <property type="term" value="F:ATP binding"/>
    <property type="evidence" value="ECO:0007669"/>
    <property type="project" value="InterPro"/>
</dbReference>
<reference evidence="1" key="1">
    <citation type="submission" date="2022-08" db="EMBL/GenBank/DDBJ databases">
        <title>Complete Genome Sequences of 2 Bosea sp. soil isolates.</title>
        <authorList>
            <person name="Alvarez Arevalo M."/>
            <person name="Sterndorff E.B."/>
            <person name="Faurdal D."/>
            <person name="Joergensen T.S."/>
            <person name="Weber T."/>
        </authorList>
    </citation>
    <scope>NUCLEOTIDE SEQUENCE</scope>
    <source>
        <strain evidence="1">NBC_00436</strain>
    </source>
</reference>
<dbReference type="SUPFAM" id="SSF140990">
    <property type="entry name" value="FtsH protease domain-like"/>
    <property type="match status" value="1"/>
</dbReference>
<dbReference type="Gene3D" id="1.20.58.760">
    <property type="entry name" value="Peptidase M41"/>
    <property type="match status" value="1"/>
</dbReference>
<evidence type="ECO:0008006" key="2">
    <source>
        <dbReference type="Google" id="ProtNLM"/>
    </source>
</evidence>
<accession>A0A9E8CLH4</accession>
<name>A0A9E8CLH4_9HYPH</name>
<dbReference type="InterPro" id="IPR037219">
    <property type="entry name" value="Peptidase_M41-like"/>
</dbReference>
<sequence length="172" mass="19472">MPILDDIPPEIRRAACAFHEAGHIVVGWEHRRSITHAWLRPPYGLSGETCFEPYKRGFQVGSLVDRQRAEVEITILSAGYCGEMIYWNAEGLKWDPGEITSHEDDLRQMEPYIALLQPADKAALRERCTTAATAILYRPAMLVAQAAIARRLSDRRRIDRDEVDEIIGRATA</sequence>